<feature type="domain" description="DUF1829" evidence="2">
    <location>
        <begin position="159"/>
        <end position="243"/>
    </location>
</feature>
<organism evidence="3 5">
    <name type="scientific">Campylobacter mucosalis CCUG 21559</name>
    <dbReference type="NCBI Taxonomy" id="1032067"/>
    <lineage>
        <taxon>Bacteria</taxon>
        <taxon>Pseudomonadati</taxon>
        <taxon>Campylobacterota</taxon>
        <taxon>Epsilonproteobacteria</taxon>
        <taxon>Campylobacterales</taxon>
        <taxon>Campylobacteraceae</taxon>
        <taxon>Campylobacter</taxon>
    </lineage>
</organism>
<gene>
    <name evidence="3" type="ORF">CMUC_0282</name>
    <name evidence="4" type="ORF">CMUC_0899</name>
</gene>
<name>A0A6G5QF20_9BACT</name>
<sequence>MLDINKLVNSYLHYIQSEFQIDKIDNNTYEISTPFLDRSNDNICFYVILDKDRAILTDGGETLQNLRLSGIDLNSEKRKKELDIILNGFGIFRDKASLQIEATAGDFARKQHNIIQAILSVNDMFVASSDRVVSFFFDDVIKYFDKIDVRYITNVSIEGKSHFSHKFDFIISKSKNQKERLVKLLNSPKKDNLKATLFSYMDLATDRAQNDKIIIFNDNNTNVKDLVLATTEYNIKPIKWSEKEQYLNYFAA</sequence>
<dbReference type="AlphaFoldDB" id="A0A6G5QF20"/>
<evidence type="ECO:0000313" key="3">
    <source>
        <dbReference type="EMBL" id="QCD44096.1"/>
    </source>
</evidence>
<dbReference type="Proteomes" id="UP000503264">
    <property type="component" value="Chromosome"/>
</dbReference>
<dbReference type="InterPro" id="IPR014961">
    <property type="entry name" value="DUF1829"/>
</dbReference>
<accession>A0A6G5QF20</accession>
<keyword evidence="5" id="KW-1185">Reference proteome</keyword>
<evidence type="ECO:0000259" key="1">
    <source>
        <dbReference type="Pfam" id="PF08861"/>
    </source>
</evidence>
<dbReference type="InterPro" id="IPR014960">
    <property type="entry name" value="DUF1828"/>
</dbReference>
<protein>
    <submittedName>
        <fullName evidence="3">Putative DUF1828, DUF1829 domains</fullName>
    </submittedName>
</protein>
<evidence type="ECO:0000259" key="2">
    <source>
        <dbReference type="Pfam" id="PF08862"/>
    </source>
</evidence>
<dbReference type="RefSeq" id="WP_169753646.1">
    <property type="nucleotide sequence ID" value="NZ_CP012542.1"/>
</dbReference>
<proteinExistence type="predicted"/>
<dbReference type="EMBL" id="CP012542">
    <property type="protein sequence ID" value="QCD44096.1"/>
    <property type="molecule type" value="Genomic_DNA"/>
</dbReference>
<dbReference type="Pfam" id="PF08862">
    <property type="entry name" value="DUF1829"/>
    <property type="match status" value="1"/>
</dbReference>
<evidence type="ECO:0000313" key="5">
    <source>
        <dbReference type="Proteomes" id="UP000503264"/>
    </source>
</evidence>
<feature type="domain" description="DUF1828" evidence="1">
    <location>
        <begin position="33"/>
        <end position="121"/>
    </location>
</feature>
<evidence type="ECO:0000313" key="4">
    <source>
        <dbReference type="EMBL" id="QCD44688.1"/>
    </source>
</evidence>
<dbReference type="Pfam" id="PF08861">
    <property type="entry name" value="DUF1828"/>
    <property type="match status" value="1"/>
</dbReference>
<dbReference type="EMBL" id="CP012542">
    <property type="protein sequence ID" value="QCD44688.1"/>
    <property type="molecule type" value="Genomic_DNA"/>
</dbReference>
<reference evidence="3 5" key="1">
    <citation type="submission" date="2016-07" db="EMBL/GenBank/DDBJ databases">
        <title>Comparative genomics of the Campylobacter concisus group.</title>
        <authorList>
            <person name="Miller W.G."/>
            <person name="Yee E."/>
            <person name="Chapman M.H."/>
            <person name="Huynh S."/>
            <person name="Bono J.L."/>
            <person name="On S.L.W."/>
            <person name="StLeger J."/>
            <person name="Foster G."/>
            <person name="Parker C.T."/>
        </authorList>
    </citation>
    <scope>NUCLEOTIDE SEQUENCE [LARGE SCALE GENOMIC DNA]</scope>
    <source>
        <strain evidence="3 5">CCUG 21559</strain>
    </source>
</reference>